<organism evidence="8 9">
    <name type="scientific">Mucuna pruriens</name>
    <name type="common">Velvet bean</name>
    <name type="synonym">Dolichos pruriens</name>
    <dbReference type="NCBI Taxonomy" id="157652"/>
    <lineage>
        <taxon>Eukaryota</taxon>
        <taxon>Viridiplantae</taxon>
        <taxon>Streptophyta</taxon>
        <taxon>Embryophyta</taxon>
        <taxon>Tracheophyta</taxon>
        <taxon>Spermatophyta</taxon>
        <taxon>Magnoliopsida</taxon>
        <taxon>eudicotyledons</taxon>
        <taxon>Gunneridae</taxon>
        <taxon>Pentapetalae</taxon>
        <taxon>rosids</taxon>
        <taxon>fabids</taxon>
        <taxon>Fabales</taxon>
        <taxon>Fabaceae</taxon>
        <taxon>Papilionoideae</taxon>
        <taxon>50 kb inversion clade</taxon>
        <taxon>NPAAA clade</taxon>
        <taxon>indigoferoid/millettioid clade</taxon>
        <taxon>Phaseoleae</taxon>
        <taxon>Mucuna</taxon>
    </lineage>
</organism>
<keyword evidence="2" id="KW-0548">Nucleotidyltransferase</keyword>
<dbReference type="AlphaFoldDB" id="A0A371H6R3"/>
<feature type="non-terminal residue" evidence="8">
    <location>
        <position position="1"/>
    </location>
</feature>
<dbReference type="PROSITE" id="PS50878">
    <property type="entry name" value="RT_POL"/>
    <property type="match status" value="1"/>
</dbReference>
<dbReference type="Pfam" id="PF17919">
    <property type="entry name" value="RT_RNaseH_2"/>
    <property type="match status" value="1"/>
</dbReference>
<accession>A0A371H6R3</accession>
<dbReference type="InterPro" id="IPR043502">
    <property type="entry name" value="DNA/RNA_pol_sf"/>
</dbReference>
<dbReference type="InterPro" id="IPR021109">
    <property type="entry name" value="Peptidase_aspartic_dom_sf"/>
</dbReference>
<feature type="compositionally biased region" description="Polar residues" evidence="6">
    <location>
        <begin position="165"/>
        <end position="185"/>
    </location>
</feature>
<feature type="compositionally biased region" description="Basic and acidic residues" evidence="6">
    <location>
        <begin position="187"/>
        <end position="198"/>
    </location>
</feature>
<keyword evidence="3" id="KW-0540">Nuclease</keyword>
<dbReference type="Gene3D" id="2.40.70.10">
    <property type="entry name" value="Acid Proteases"/>
    <property type="match status" value="1"/>
</dbReference>
<proteinExistence type="predicted"/>
<dbReference type="Pfam" id="PF00078">
    <property type="entry name" value="RVT_1"/>
    <property type="match status" value="1"/>
</dbReference>
<dbReference type="SUPFAM" id="SSF56672">
    <property type="entry name" value="DNA/RNA polymerases"/>
    <property type="match status" value="1"/>
</dbReference>
<evidence type="ECO:0000256" key="6">
    <source>
        <dbReference type="SAM" id="MobiDB-lite"/>
    </source>
</evidence>
<sequence>MEEICLRAEKHIEMEENLFEKREAEHVNRDGRPRPTNKQQPLLIGGRDPPRRHEIETRPEAQPKFTPLREKKTHILREICHARLLSFPQVAGGKQLGKNRKEWCDFHRAVGHSTEECWTLGAQIEGLVQQGRLGHYVLREGEERNAKRGESSRGGRDEERKNRRNSGWSISPRPTNYRGTISTISGGEERIEDEHYQRSGKDYQSYQILTGENLTPLGGRRRGCAISFEEEDRRHDQTGDEPMMISVAAEGFKVERVLVDQGSSANILYGSTYMKLGLLDLKKVSSYLYGFSGERVPIQGTVEIETTFGEGNNTRKILVVYTVVEAEASYNIIIGRPALNRLKAVVSTYHLCMKYPTAKGVGAIWADSSAAKKCYQDSLKVGQRRSVVNTLSLELDRRCHEERERPLPMEKLKEVQIGPLEGQKTRVGTTMIKDQEAELVRSLQQNNDVFAWSPQDMPGIDPQFMNHKLSIVEGARPVVQKKRKQGEEKRRAIKEETEKLLRARFVREVRYPEWLANVVMVRKANGRWRMCTDYTDLNKVCPKDPYPLPNIDRLVDNVSGYEFLSFMDAYSGYNQIRMHPEDEEKTAFITDSGAFCYKVMPFGLKNAGATYQRLMDKVFKEVIGRDIEVYVDDMVVKSESGRSHCEALRRVFRILRRYQLRLNPEKCSFGVQAGRFLGYMLTERGIEANPEKCRAIINMRSPQNVKEVQQLMGKVVALSRFISKVSDIATPVLETLKKGRNFVWTPECEEAFLRLKAMLAAPPILIRPELGRPLHMYISVNETVISAVLVQEREKEQCPVYFISKTLQGPERRYQKIEKGAMALVIASRRLRPYFQSFSIVVRTDMPI</sequence>
<evidence type="ECO:0000259" key="7">
    <source>
        <dbReference type="PROSITE" id="PS50878"/>
    </source>
</evidence>
<evidence type="ECO:0000256" key="4">
    <source>
        <dbReference type="ARBA" id="ARBA00022759"/>
    </source>
</evidence>
<dbReference type="InterPro" id="IPR043128">
    <property type="entry name" value="Rev_trsase/Diguanyl_cyclase"/>
</dbReference>
<evidence type="ECO:0000313" key="9">
    <source>
        <dbReference type="Proteomes" id="UP000257109"/>
    </source>
</evidence>
<dbReference type="Gene3D" id="3.10.20.370">
    <property type="match status" value="1"/>
</dbReference>
<feature type="compositionally biased region" description="Basic and acidic residues" evidence="6">
    <location>
        <begin position="143"/>
        <end position="161"/>
    </location>
</feature>
<dbReference type="InterPro" id="IPR041577">
    <property type="entry name" value="RT_RNaseH_2"/>
</dbReference>
<feature type="region of interest" description="Disordered" evidence="6">
    <location>
        <begin position="23"/>
        <end position="54"/>
    </location>
</feature>
<evidence type="ECO:0000313" key="8">
    <source>
        <dbReference type="EMBL" id="RDX98499.1"/>
    </source>
</evidence>
<name>A0A371H6R3_MUCPR</name>
<dbReference type="CDD" id="cd00303">
    <property type="entry name" value="retropepsin_like"/>
    <property type="match status" value="1"/>
</dbReference>
<gene>
    <name evidence="8" type="primary">pol</name>
    <name evidence="8" type="ORF">CR513_18557</name>
</gene>
<evidence type="ECO:0000256" key="5">
    <source>
        <dbReference type="ARBA" id="ARBA00023268"/>
    </source>
</evidence>
<dbReference type="Proteomes" id="UP000257109">
    <property type="component" value="Unassembled WGS sequence"/>
</dbReference>
<feature type="region of interest" description="Disordered" evidence="6">
    <location>
        <begin position="143"/>
        <end position="198"/>
    </location>
</feature>
<dbReference type="Gene3D" id="3.10.10.10">
    <property type="entry name" value="HIV Type 1 Reverse Transcriptase, subunit A, domain 1"/>
    <property type="match status" value="1"/>
</dbReference>
<feature type="compositionally biased region" description="Basic and acidic residues" evidence="6">
    <location>
        <begin position="23"/>
        <end position="33"/>
    </location>
</feature>
<dbReference type="InterPro" id="IPR000477">
    <property type="entry name" value="RT_dom"/>
</dbReference>
<feature type="domain" description="Reverse transcriptase" evidence="7">
    <location>
        <begin position="502"/>
        <end position="681"/>
    </location>
</feature>
<keyword evidence="1" id="KW-0808">Transferase</keyword>
<protein>
    <submittedName>
        <fullName evidence="8">Retrovirus-related Pol polyprotein from transposon 17.6</fullName>
    </submittedName>
</protein>
<dbReference type="Gene3D" id="3.30.70.270">
    <property type="match status" value="2"/>
</dbReference>
<keyword evidence="9" id="KW-1185">Reference proteome</keyword>
<dbReference type="OrthoDB" id="1738821at2759"/>
<evidence type="ECO:0000256" key="1">
    <source>
        <dbReference type="ARBA" id="ARBA00022679"/>
    </source>
</evidence>
<dbReference type="PANTHER" id="PTHR37984:SF5">
    <property type="entry name" value="PROTEIN NYNRIN-LIKE"/>
    <property type="match status" value="1"/>
</dbReference>
<dbReference type="GO" id="GO:0016779">
    <property type="term" value="F:nucleotidyltransferase activity"/>
    <property type="evidence" value="ECO:0007669"/>
    <property type="project" value="UniProtKB-KW"/>
</dbReference>
<reference evidence="8" key="1">
    <citation type="submission" date="2018-05" db="EMBL/GenBank/DDBJ databases">
        <title>Draft genome of Mucuna pruriens seed.</title>
        <authorList>
            <person name="Nnadi N.E."/>
            <person name="Vos R."/>
            <person name="Hasami M.H."/>
            <person name="Devisetty U.K."/>
            <person name="Aguiy J.C."/>
        </authorList>
    </citation>
    <scope>NUCLEOTIDE SEQUENCE [LARGE SCALE GENOMIC DNA]</scope>
    <source>
        <strain evidence="8">JCA_2017</strain>
    </source>
</reference>
<dbReference type="InterPro" id="IPR050951">
    <property type="entry name" value="Retrovirus_Pol_polyprotein"/>
</dbReference>
<evidence type="ECO:0000256" key="3">
    <source>
        <dbReference type="ARBA" id="ARBA00022722"/>
    </source>
</evidence>
<keyword evidence="4" id="KW-0378">Hydrolase</keyword>
<comment type="caution">
    <text evidence="8">The sequence shown here is derived from an EMBL/GenBank/DDBJ whole genome shotgun (WGS) entry which is preliminary data.</text>
</comment>
<dbReference type="EMBL" id="QJKJ01003439">
    <property type="protein sequence ID" value="RDX98499.1"/>
    <property type="molecule type" value="Genomic_DNA"/>
</dbReference>
<dbReference type="PANTHER" id="PTHR37984">
    <property type="entry name" value="PROTEIN CBG26694"/>
    <property type="match status" value="1"/>
</dbReference>
<keyword evidence="4" id="KW-0255">Endonuclease</keyword>
<evidence type="ECO:0000256" key="2">
    <source>
        <dbReference type="ARBA" id="ARBA00022695"/>
    </source>
</evidence>
<keyword evidence="5" id="KW-0511">Multifunctional enzyme</keyword>
<dbReference type="GO" id="GO:0004519">
    <property type="term" value="F:endonuclease activity"/>
    <property type="evidence" value="ECO:0007669"/>
    <property type="project" value="UniProtKB-KW"/>
</dbReference>
<dbReference type="CDD" id="cd01647">
    <property type="entry name" value="RT_LTR"/>
    <property type="match status" value="1"/>
</dbReference>